<dbReference type="EMBL" id="CP025096">
    <property type="protein sequence ID" value="AUD02654.1"/>
    <property type="molecule type" value="Genomic_DNA"/>
</dbReference>
<evidence type="ECO:0000313" key="6">
    <source>
        <dbReference type="Proteomes" id="UP000232883"/>
    </source>
</evidence>
<dbReference type="GO" id="GO:0016787">
    <property type="term" value="F:hydrolase activity"/>
    <property type="evidence" value="ECO:0007669"/>
    <property type="project" value="UniProtKB-KW"/>
</dbReference>
<protein>
    <recommendedName>
        <fullName evidence="3">Carboxylic ester hydrolase</fullName>
        <ecNumber evidence="3">3.1.1.-</ecNumber>
    </recommendedName>
</protein>
<keyword evidence="2 3" id="KW-0378">Hydrolase</keyword>
<dbReference type="PANTHER" id="PTHR11559">
    <property type="entry name" value="CARBOXYLESTERASE"/>
    <property type="match status" value="1"/>
</dbReference>
<keyword evidence="6" id="KW-1185">Reference proteome</keyword>
<dbReference type="InterPro" id="IPR002018">
    <property type="entry name" value="CarbesteraseB"/>
</dbReference>
<feature type="signal peptide" evidence="3">
    <location>
        <begin position="1"/>
        <end position="21"/>
    </location>
</feature>
<keyword evidence="3" id="KW-0732">Signal</keyword>
<dbReference type="InterPro" id="IPR019826">
    <property type="entry name" value="Carboxylesterase_B_AS"/>
</dbReference>
<dbReference type="Proteomes" id="UP000232883">
    <property type="component" value="Chromosome"/>
</dbReference>
<feature type="chain" id="PRO_5014492864" description="Carboxylic ester hydrolase" evidence="3">
    <location>
        <begin position="22"/>
        <end position="541"/>
    </location>
</feature>
<evidence type="ECO:0000259" key="4">
    <source>
        <dbReference type="Pfam" id="PF00135"/>
    </source>
</evidence>
<evidence type="ECO:0000256" key="1">
    <source>
        <dbReference type="ARBA" id="ARBA00005964"/>
    </source>
</evidence>
<evidence type="ECO:0000313" key="5">
    <source>
        <dbReference type="EMBL" id="AUD02654.1"/>
    </source>
</evidence>
<dbReference type="Gene3D" id="3.40.50.1820">
    <property type="entry name" value="alpha/beta hydrolase"/>
    <property type="match status" value="1"/>
</dbReference>
<comment type="similarity">
    <text evidence="1 3">Belongs to the type-B carboxylesterase/lipase family.</text>
</comment>
<dbReference type="EC" id="3.1.1.-" evidence="3"/>
<dbReference type="PROSITE" id="PS00122">
    <property type="entry name" value="CARBOXYLESTERASE_B_1"/>
    <property type="match status" value="1"/>
</dbReference>
<gene>
    <name evidence="5" type="ORF">CWM47_12905</name>
</gene>
<sequence>MKIKSTFVSLLVLSLPLLAVAQSAKETASPIVAGKGIATVSTESGSVRGYIHNGTFTFKGIPYAKAERFEAPTKPDSWTGVRSSMTYGPVCPMDITTTTNDVIEFPFHHDWGFTNENCLSLNVWTPQATPAQKRPVMVWLHGGGFTAGSSVELPSYDGENLTKKGDVVVVTLNHRLNVLGFLDLSAYGEKYKNSANAGLMDLVVALQWVKQNINQFGGDPNNVTIFGQSGGGGKVTSLMNAPSAKGLFHKAIVQSGSYITSFTESALMKQVSAALLTELNLQPSQVDSLQKISYERLNAASKRALKKVSDGMKAEGKPTFGLGWGPIHDGSFLPYQPTDAAAIELSKNVPLLVGSTKNEFTPFNPATRDITMDGVKENVQKKYGDKADAYMAAVKKAYPETVKPSDYLDIDFNFRPLTVKQANGKAIPGAAPVYMYLFTWQSPVMDGMYKAMHCMEIPFAFDNISRCEEMTGGGKEAQTLADKMSRAWIAFARTGNPNHKGLPTWPAYTAENGATMILDNVNQVKTNPDKELLQIVAGKSL</sequence>
<name>A0A2K8YYJ9_9BACT</name>
<dbReference type="KEGG" id="spir:CWM47_12905"/>
<evidence type="ECO:0000256" key="3">
    <source>
        <dbReference type="RuleBase" id="RU361235"/>
    </source>
</evidence>
<feature type="domain" description="Carboxylesterase type B" evidence="4">
    <location>
        <begin position="39"/>
        <end position="533"/>
    </location>
</feature>
<dbReference type="InterPro" id="IPR050309">
    <property type="entry name" value="Type-B_Carboxylest/Lipase"/>
</dbReference>
<proteinExistence type="inferred from homology"/>
<reference evidence="5 6" key="1">
    <citation type="submission" date="2017-11" db="EMBL/GenBank/DDBJ databases">
        <title>Taxonomic description and genome sequences of Spirosoma HA7 sp. nov., isolated from pollen microhabitat of Corylus avellana.</title>
        <authorList>
            <person name="Ambika Manirajan B."/>
            <person name="Suarez C."/>
            <person name="Ratering S."/>
            <person name="Geissler-Plaum R."/>
            <person name="Cardinale M."/>
            <person name="Sylvia S."/>
        </authorList>
    </citation>
    <scope>NUCLEOTIDE SEQUENCE [LARGE SCALE GENOMIC DNA]</scope>
    <source>
        <strain evidence="5 6">HA7</strain>
    </source>
</reference>
<accession>A0A2K8YYJ9</accession>
<dbReference type="OrthoDB" id="9775851at2"/>
<dbReference type="Pfam" id="PF00135">
    <property type="entry name" value="COesterase"/>
    <property type="match status" value="1"/>
</dbReference>
<organism evidence="5 6">
    <name type="scientific">Spirosoma pollinicola</name>
    <dbReference type="NCBI Taxonomy" id="2057025"/>
    <lineage>
        <taxon>Bacteria</taxon>
        <taxon>Pseudomonadati</taxon>
        <taxon>Bacteroidota</taxon>
        <taxon>Cytophagia</taxon>
        <taxon>Cytophagales</taxon>
        <taxon>Cytophagaceae</taxon>
        <taxon>Spirosoma</taxon>
    </lineage>
</organism>
<evidence type="ECO:0000256" key="2">
    <source>
        <dbReference type="ARBA" id="ARBA00022801"/>
    </source>
</evidence>
<dbReference type="RefSeq" id="WP_100988371.1">
    <property type="nucleotide sequence ID" value="NZ_CP025096.1"/>
</dbReference>
<dbReference type="InterPro" id="IPR029058">
    <property type="entry name" value="AB_hydrolase_fold"/>
</dbReference>
<dbReference type="AlphaFoldDB" id="A0A2K8YYJ9"/>
<dbReference type="SUPFAM" id="SSF53474">
    <property type="entry name" value="alpha/beta-Hydrolases"/>
    <property type="match status" value="1"/>
</dbReference>